<organism evidence="2 3">
    <name type="scientific">Steinernema hermaphroditum</name>
    <dbReference type="NCBI Taxonomy" id="289476"/>
    <lineage>
        <taxon>Eukaryota</taxon>
        <taxon>Metazoa</taxon>
        <taxon>Ecdysozoa</taxon>
        <taxon>Nematoda</taxon>
        <taxon>Chromadorea</taxon>
        <taxon>Rhabditida</taxon>
        <taxon>Tylenchina</taxon>
        <taxon>Panagrolaimomorpha</taxon>
        <taxon>Strongyloidoidea</taxon>
        <taxon>Steinernematidae</taxon>
        <taxon>Steinernema</taxon>
    </lineage>
</organism>
<keyword evidence="3" id="KW-1185">Reference proteome</keyword>
<evidence type="ECO:0000313" key="3">
    <source>
        <dbReference type="Proteomes" id="UP001175271"/>
    </source>
</evidence>
<feature type="transmembrane region" description="Helical" evidence="1">
    <location>
        <begin position="210"/>
        <end position="230"/>
    </location>
</feature>
<name>A0AA39HAJ1_9BILA</name>
<dbReference type="InterPro" id="IPR019425">
    <property type="entry name" value="7TM_GPCR_serpentine_rcpt_Srt"/>
</dbReference>
<dbReference type="SUPFAM" id="SSF81321">
    <property type="entry name" value="Family A G protein-coupled receptor-like"/>
    <property type="match status" value="1"/>
</dbReference>
<dbReference type="Gene3D" id="1.20.1070.10">
    <property type="entry name" value="Rhodopsin 7-helix transmembrane proteins"/>
    <property type="match status" value="1"/>
</dbReference>
<sequence length="321" mass="36805">MDDKSITGIIRIFIALGCLPLHIIMIWLFTTKPDYQKRMSFKIMKMLGVADSLHLVAQLAGACMAVFETNVNEIFERVAGAIVNSSWDGMIGMIFVLALNRVVVVTQVKMAIYREKGIFYTLSAIIWFSYLSVIGLHLTNEGAVEYGVERNCFHTLKTDLNHFLNRWETYIVLALLALSLCCYIVIVAWLVLNNNVRSKRIKIERREMRFLAQAMIVFGYMFVLRGMWYFGKRFYMKDVTVADVLVVLSCLIGGINPLLYLCFISSVRSHFFELFRGKKGGRTSRPVTVAVLQIRQINENCKQNIFLPVAKKMPREHSNET</sequence>
<feature type="transmembrane region" description="Helical" evidence="1">
    <location>
        <begin position="118"/>
        <end position="138"/>
    </location>
</feature>
<proteinExistence type="predicted"/>
<feature type="transmembrane region" description="Helical" evidence="1">
    <location>
        <begin position="170"/>
        <end position="190"/>
    </location>
</feature>
<evidence type="ECO:0000313" key="2">
    <source>
        <dbReference type="EMBL" id="KAK0400902.1"/>
    </source>
</evidence>
<comment type="caution">
    <text evidence="2">The sequence shown here is derived from an EMBL/GenBank/DDBJ whole genome shotgun (WGS) entry which is preliminary data.</text>
</comment>
<protein>
    <submittedName>
        <fullName evidence="2">Uncharacterized protein</fullName>
    </submittedName>
</protein>
<dbReference type="Proteomes" id="UP001175271">
    <property type="component" value="Unassembled WGS sequence"/>
</dbReference>
<feature type="transmembrane region" description="Helical" evidence="1">
    <location>
        <begin position="87"/>
        <end position="106"/>
    </location>
</feature>
<dbReference type="EMBL" id="JAUCMV010000004">
    <property type="protein sequence ID" value="KAK0400902.1"/>
    <property type="molecule type" value="Genomic_DNA"/>
</dbReference>
<keyword evidence="1" id="KW-0472">Membrane</keyword>
<reference evidence="2" key="1">
    <citation type="submission" date="2023-06" db="EMBL/GenBank/DDBJ databases">
        <title>Genomic analysis of the entomopathogenic nematode Steinernema hermaphroditum.</title>
        <authorList>
            <person name="Schwarz E.M."/>
            <person name="Heppert J.K."/>
            <person name="Baniya A."/>
            <person name="Schwartz H.T."/>
            <person name="Tan C.-H."/>
            <person name="Antoshechkin I."/>
            <person name="Sternberg P.W."/>
            <person name="Goodrich-Blair H."/>
            <person name="Dillman A.R."/>
        </authorList>
    </citation>
    <scope>NUCLEOTIDE SEQUENCE</scope>
    <source>
        <strain evidence="2">PS9179</strain>
        <tissue evidence="2">Whole animal</tissue>
    </source>
</reference>
<keyword evidence="1" id="KW-1133">Transmembrane helix</keyword>
<evidence type="ECO:0000256" key="1">
    <source>
        <dbReference type="SAM" id="Phobius"/>
    </source>
</evidence>
<feature type="transmembrane region" description="Helical" evidence="1">
    <location>
        <begin position="6"/>
        <end position="29"/>
    </location>
</feature>
<keyword evidence="1" id="KW-0812">Transmembrane</keyword>
<dbReference type="PANTHER" id="PTHR23021">
    <property type="entry name" value="SERPENTINE RECEPTOR, CLASS T"/>
    <property type="match status" value="1"/>
</dbReference>
<dbReference type="AlphaFoldDB" id="A0AA39HAJ1"/>
<dbReference type="PANTHER" id="PTHR23021:SF18">
    <property type="entry name" value="SERPENTINE RECEPTOR, CLASS T"/>
    <property type="match status" value="1"/>
</dbReference>
<accession>A0AA39HAJ1</accession>
<gene>
    <name evidence="2" type="ORF">QR680_015511</name>
</gene>
<feature type="transmembrane region" description="Helical" evidence="1">
    <location>
        <begin position="242"/>
        <end position="263"/>
    </location>
</feature>